<dbReference type="RefSeq" id="WP_318574601.1">
    <property type="nucleotide sequence ID" value="NZ_CAKXYP010000006.1"/>
</dbReference>
<evidence type="ECO:0000256" key="4">
    <source>
        <dbReference type="ARBA" id="ARBA00023002"/>
    </source>
</evidence>
<dbReference type="InterPro" id="IPR008259">
    <property type="entry name" value="FMN_hydac_DH_AS"/>
</dbReference>
<evidence type="ECO:0000259" key="6">
    <source>
        <dbReference type="PROSITE" id="PS51349"/>
    </source>
</evidence>
<comment type="caution">
    <text evidence="7">The sequence shown here is derived from an EMBL/GenBank/DDBJ whole genome shotgun (WGS) entry which is preliminary data.</text>
</comment>
<dbReference type="PROSITE" id="PS51349">
    <property type="entry name" value="FMN_HYDROXY_ACID_DH_2"/>
    <property type="match status" value="1"/>
</dbReference>
<keyword evidence="3" id="KW-0288">FMN</keyword>
<keyword evidence="4" id="KW-0560">Oxidoreductase</keyword>
<comment type="cofactor">
    <cofactor evidence="1">
        <name>FMN</name>
        <dbReference type="ChEBI" id="CHEBI:58210"/>
    </cofactor>
</comment>
<organism evidence="7 8">
    <name type="scientific">Streptomyces globisporus</name>
    <dbReference type="NCBI Taxonomy" id="1908"/>
    <lineage>
        <taxon>Bacteria</taxon>
        <taxon>Bacillati</taxon>
        <taxon>Actinomycetota</taxon>
        <taxon>Actinomycetes</taxon>
        <taxon>Kitasatosporales</taxon>
        <taxon>Streptomycetaceae</taxon>
        <taxon>Streptomyces</taxon>
    </lineage>
</organism>
<dbReference type="CDD" id="cd02809">
    <property type="entry name" value="alpha_hydroxyacid_oxid_FMN"/>
    <property type="match status" value="1"/>
</dbReference>
<dbReference type="Pfam" id="PF01070">
    <property type="entry name" value="FMN_dh"/>
    <property type="match status" value="1"/>
</dbReference>
<comment type="similarity">
    <text evidence="5">Belongs to the FMN-dependent alpha-hydroxy acid dehydrogenase family.</text>
</comment>
<name>A0ABN8V2G8_STRGL</name>
<gene>
    <name evidence="7" type="ORF">SGL43_02452</name>
</gene>
<protein>
    <submittedName>
        <fullName evidence="7">L-lactate dehydrogenase</fullName>
    </submittedName>
</protein>
<evidence type="ECO:0000256" key="5">
    <source>
        <dbReference type="ARBA" id="ARBA00024042"/>
    </source>
</evidence>
<dbReference type="PANTHER" id="PTHR10578:SF107">
    <property type="entry name" value="2-HYDROXYACID OXIDASE 1"/>
    <property type="match status" value="1"/>
</dbReference>
<keyword evidence="2" id="KW-0285">Flavoprotein</keyword>
<feature type="domain" description="FMN hydroxy acid dehydrogenase" evidence="6">
    <location>
        <begin position="3"/>
        <end position="358"/>
    </location>
</feature>
<evidence type="ECO:0000256" key="3">
    <source>
        <dbReference type="ARBA" id="ARBA00022643"/>
    </source>
</evidence>
<dbReference type="Proteomes" id="UP001154015">
    <property type="component" value="Unassembled WGS sequence"/>
</dbReference>
<sequence length="365" mass="38289">MARELSGLLTLTDYEQAAESLLDAASWAYVAGGADTQLTVRANTEAFDQVWLRPRALGGTGVKPDTSVTVLGQRLALPVLLAPTSPQRLLHEDAEIATARAAESAGTVSIVSTDSHYAFSDVTGAVGSDSWFQLYAYRSRDDVDATIALAEDAGATALVVTVDASYAARRIGTRRAGFRTPGHVDFGNLRALGVLTGDIPDGARIERLPLTWDDLEWIRSRTRLPIVVKGVLRAEDAEHCVALGVDGVIVSNHGGRQLDGAVPSLVALEQVAAAVAGRALVLMDGGIRSGVHVVKALAYGADAVCVGRPYLWGLGLAGQQGVEAVLDLLRSEIEDTLLQLGADSVADIGPDFAVSAHRALRLGAP</sequence>
<evidence type="ECO:0000313" key="7">
    <source>
        <dbReference type="EMBL" id="CAH9415436.1"/>
    </source>
</evidence>
<keyword evidence="8" id="KW-1185">Reference proteome</keyword>
<dbReference type="InterPro" id="IPR000262">
    <property type="entry name" value="FMN-dep_DH"/>
</dbReference>
<evidence type="ECO:0000313" key="8">
    <source>
        <dbReference type="Proteomes" id="UP001154015"/>
    </source>
</evidence>
<dbReference type="InterPro" id="IPR013785">
    <property type="entry name" value="Aldolase_TIM"/>
</dbReference>
<dbReference type="Gene3D" id="3.20.20.70">
    <property type="entry name" value="Aldolase class I"/>
    <property type="match status" value="1"/>
</dbReference>
<dbReference type="PROSITE" id="PS00557">
    <property type="entry name" value="FMN_HYDROXY_ACID_DH_1"/>
    <property type="match status" value="1"/>
</dbReference>
<dbReference type="PANTHER" id="PTHR10578">
    <property type="entry name" value="S -2-HYDROXY-ACID OXIDASE-RELATED"/>
    <property type="match status" value="1"/>
</dbReference>
<dbReference type="InterPro" id="IPR012133">
    <property type="entry name" value="Alpha-hydoxy_acid_DH_FMN"/>
</dbReference>
<proteinExistence type="inferred from homology"/>
<accession>A0ABN8V2G8</accession>
<dbReference type="InterPro" id="IPR037396">
    <property type="entry name" value="FMN_HAD"/>
</dbReference>
<evidence type="ECO:0000256" key="1">
    <source>
        <dbReference type="ARBA" id="ARBA00001917"/>
    </source>
</evidence>
<dbReference type="EMBL" id="CAKXYP010000006">
    <property type="protein sequence ID" value="CAH9415436.1"/>
    <property type="molecule type" value="Genomic_DNA"/>
</dbReference>
<dbReference type="PIRSF" id="PIRSF000138">
    <property type="entry name" value="Al-hdrx_acd_dh"/>
    <property type="match status" value="1"/>
</dbReference>
<reference evidence="7" key="1">
    <citation type="submission" date="2022-03" db="EMBL/GenBank/DDBJ databases">
        <authorList>
            <person name="Leyn A S."/>
        </authorList>
    </citation>
    <scope>NUCLEOTIDE SEQUENCE</scope>
    <source>
        <strain evidence="7">Streptomyces globisporus 4-3</strain>
    </source>
</reference>
<dbReference type="SUPFAM" id="SSF51395">
    <property type="entry name" value="FMN-linked oxidoreductases"/>
    <property type="match status" value="1"/>
</dbReference>
<evidence type="ECO:0000256" key="2">
    <source>
        <dbReference type="ARBA" id="ARBA00022630"/>
    </source>
</evidence>